<keyword evidence="2" id="KW-1185">Reference proteome</keyword>
<accession>A0A4U5NZ44</accession>
<protein>
    <submittedName>
        <fullName evidence="1">Uncharacterized protein</fullName>
    </submittedName>
</protein>
<proteinExistence type="predicted"/>
<dbReference type="AlphaFoldDB" id="A0A4U5NZ44"/>
<sequence>MEAEESAKESSYPPIKFAIKTHTKAFSDATKIVIGEQTIGRGAINWALFRVFKDDAAFAAPLAAVASLACGGWPRKIHKRQAACKERIPGTKTGFSAKNKVEKSYGTLECAAEERGLRTDFLG</sequence>
<evidence type="ECO:0000313" key="1">
    <source>
        <dbReference type="EMBL" id="TKR88613.1"/>
    </source>
</evidence>
<organism evidence="1 2">
    <name type="scientific">Steinernema carpocapsae</name>
    <name type="common">Entomopathogenic nematode</name>
    <dbReference type="NCBI Taxonomy" id="34508"/>
    <lineage>
        <taxon>Eukaryota</taxon>
        <taxon>Metazoa</taxon>
        <taxon>Ecdysozoa</taxon>
        <taxon>Nematoda</taxon>
        <taxon>Chromadorea</taxon>
        <taxon>Rhabditida</taxon>
        <taxon>Tylenchina</taxon>
        <taxon>Panagrolaimomorpha</taxon>
        <taxon>Strongyloidoidea</taxon>
        <taxon>Steinernematidae</taxon>
        <taxon>Steinernema</taxon>
    </lineage>
</organism>
<gene>
    <name evidence="1" type="ORF">L596_012825</name>
</gene>
<reference evidence="1 2" key="2">
    <citation type="journal article" date="2019" name="G3 (Bethesda)">
        <title>Hybrid Assembly of the Genome of the Entomopathogenic Nematode Steinernema carpocapsae Identifies the X-Chromosome.</title>
        <authorList>
            <person name="Serra L."/>
            <person name="Macchietto M."/>
            <person name="Macias-Munoz A."/>
            <person name="McGill C.J."/>
            <person name="Rodriguez I.M."/>
            <person name="Rodriguez B."/>
            <person name="Murad R."/>
            <person name="Mortazavi A."/>
        </authorList>
    </citation>
    <scope>NUCLEOTIDE SEQUENCE [LARGE SCALE GENOMIC DNA]</scope>
    <source>
        <strain evidence="1 2">ALL</strain>
    </source>
</reference>
<name>A0A4U5NZ44_STECR</name>
<dbReference type="EMBL" id="AZBU02000003">
    <property type="protein sequence ID" value="TKR88613.1"/>
    <property type="molecule type" value="Genomic_DNA"/>
</dbReference>
<dbReference type="Proteomes" id="UP000298663">
    <property type="component" value="Unassembled WGS sequence"/>
</dbReference>
<comment type="caution">
    <text evidence="1">The sequence shown here is derived from an EMBL/GenBank/DDBJ whole genome shotgun (WGS) entry which is preliminary data.</text>
</comment>
<evidence type="ECO:0000313" key="2">
    <source>
        <dbReference type="Proteomes" id="UP000298663"/>
    </source>
</evidence>
<reference evidence="1 2" key="1">
    <citation type="journal article" date="2015" name="Genome Biol.">
        <title>Comparative genomics of Steinernema reveals deeply conserved gene regulatory networks.</title>
        <authorList>
            <person name="Dillman A.R."/>
            <person name="Macchietto M."/>
            <person name="Porter C.F."/>
            <person name="Rogers A."/>
            <person name="Williams B."/>
            <person name="Antoshechkin I."/>
            <person name="Lee M.M."/>
            <person name="Goodwin Z."/>
            <person name="Lu X."/>
            <person name="Lewis E.E."/>
            <person name="Goodrich-Blair H."/>
            <person name="Stock S.P."/>
            <person name="Adams B.J."/>
            <person name="Sternberg P.W."/>
            <person name="Mortazavi A."/>
        </authorList>
    </citation>
    <scope>NUCLEOTIDE SEQUENCE [LARGE SCALE GENOMIC DNA]</scope>
    <source>
        <strain evidence="1 2">ALL</strain>
    </source>
</reference>